<gene>
    <name evidence="1" type="ORF">B5E88_03375</name>
</gene>
<evidence type="ECO:0000313" key="2">
    <source>
        <dbReference type="Proteomes" id="UP000196074"/>
    </source>
</evidence>
<protein>
    <submittedName>
        <fullName evidence="1">Uncharacterized protein</fullName>
    </submittedName>
</protein>
<proteinExistence type="predicted"/>
<dbReference type="Proteomes" id="UP000196074">
    <property type="component" value="Unassembled WGS sequence"/>
</dbReference>
<dbReference type="EMBL" id="NFLC01000004">
    <property type="protein sequence ID" value="OUQ11252.1"/>
    <property type="molecule type" value="Genomic_DNA"/>
</dbReference>
<organism evidence="1 2">
    <name type="scientific">Enterococcus cecorum</name>
    <dbReference type="NCBI Taxonomy" id="44008"/>
    <lineage>
        <taxon>Bacteria</taxon>
        <taxon>Bacillati</taxon>
        <taxon>Bacillota</taxon>
        <taxon>Bacilli</taxon>
        <taxon>Lactobacillales</taxon>
        <taxon>Enterococcaceae</taxon>
        <taxon>Enterococcus</taxon>
    </lineage>
</organism>
<name>A0A1Y4R3C5_9ENTE</name>
<evidence type="ECO:0000313" key="1">
    <source>
        <dbReference type="EMBL" id="OUQ11252.1"/>
    </source>
</evidence>
<reference evidence="2" key="1">
    <citation type="submission" date="2017-04" db="EMBL/GenBank/DDBJ databases">
        <title>Function of individual gut microbiota members based on whole genome sequencing of pure cultures obtained from chicken caecum.</title>
        <authorList>
            <person name="Medvecky M."/>
            <person name="Cejkova D."/>
            <person name="Polansky O."/>
            <person name="Karasova D."/>
            <person name="Kubasova T."/>
            <person name="Cizek A."/>
            <person name="Rychlik I."/>
        </authorList>
    </citation>
    <scope>NUCLEOTIDE SEQUENCE [LARGE SCALE GENOMIC DNA]</scope>
    <source>
        <strain evidence="2">An144</strain>
    </source>
</reference>
<dbReference type="AlphaFoldDB" id="A0A1Y4R3C5"/>
<comment type="caution">
    <text evidence="1">The sequence shown here is derived from an EMBL/GenBank/DDBJ whole genome shotgun (WGS) entry which is preliminary data.</text>
</comment>
<accession>A0A1Y4R3C5</accession>
<dbReference type="RefSeq" id="WP_087214099.1">
    <property type="nucleotide sequence ID" value="NZ_NFLC01000004.1"/>
</dbReference>
<sequence length="240" mass="27976">MKKKNLKKLLKNFRPSMEQTKNRLFRELENKALNQYQMPIKVYTYKNRKNELFIEFLGQTTKDKLLTVPLDKTFDTIIKRIQNEEPGLFEQFSSNLVEEIVTYWYQAPKRPNTENQQTPVEVTEDVKPAQEEVKQEVVKEEKIAEVAPTTDTANEKEKATHSGYDEFVKKITAFPKFTVKKLADEIQVIEQAANERLLATISTSQVGQFTIESALERKYKLKLEVIPVIEDFANTPLENR</sequence>